<dbReference type="InterPro" id="IPR010675">
    <property type="entry name" value="Bin3_C"/>
</dbReference>
<dbReference type="GO" id="GO:0008173">
    <property type="term" value="F:RNA methyltransferase activity"/>
    <property type="evidence" value="ECO:0007669"/>
    <property type="project" value="UniProtKB-UniRule"/>
</dbReference>
<evidence type="ECO:0000256" key="6">
    <source>
        <dbReference type="RuleBase" id="RU367087"/>
    </source>
</evidence>
<dbReference type="Gene3D" id="3.40.50.150">
    <property type="entry name" value="Vaccinia Virus protein VP39"/>
    <property type="match status" value="1"/>
</dbReference>
<dbReference type="GO" id="GO:0017069">
    <property type="term" value="F:snRNA binding"/>
    <property type="evidence" value="ECO:0007669"/>
    <property type="project" value="TreeGrafter"/>
</dbReference>
<evidence type="ECO:0000256" key="5">
    <source>
        <dbReference type="PROSITE-ProRule" id="PRU00848"/>
    </source>
</evidence>
<name>A0A9I9DW14_CUCME</name>
<comment type="similarity">
    <text evidence="1 6">Belongs to the methyltransferase superfamily.</text>
</comment>
<dbReference type="AlphaFoldDB" id="A0A9I9DW14"/>
<evidence type="ECO:0000259" key="8">
    <source>
        <dbReference type="PROSITE" id="PS51515"/>
    </source>
</evidence>
<dbReference type="EnsemblPlants" id="MELO3C024707.2.1">
    <property type="protein sequence ID" value="MELO3C024707.2.1"/>
    <property type="gene ID" value="MELO3C024707.2"/>
</dbReference>
<dbReference type="PROSITE" id="PS51515">
    <property type="entry name" value="BIN3_SAM"/>
    <property type="match status" value="1"/>
</dbReference>
<evidence type="ECO:0000313" key="9">
    <source>
        <dbReference type="EnsemblPlants" id="MELO3C024707.2.1"/>
    </source>
</evidence>
<evidence type="ECO:0000256" key="2">
    <source>
        <dbReference type="ARBA" id="ARBA00022603"/>
    </source>
</evidence>
<keyword evidence="2 6" id="KW-0489">Methyltransferase</keyword>
<organism evidence="9">
    <name type="scientific">Cucumis melo</name>
    <name type="common">Muskmelon</name>
    <dbReference type="NCBI Taxonomy" id="3656"/>
    <lineage>
        <taxon>Eukaryota</taxon>
        <taxon>Viridiplantae</taxon>
        <taxon>Streptophyta</taxon>
        <taxon>Embryophyta</taxon>
        <taxon>Tracheophyta</taxon>
        <taxon>Spermatophyta</taxon>
        <taxon>Magnoliopsida</taxon>
        <taxon>eudicotyledons</taxon>
        <taxon>Gunneridae</taxon>
        <taxon>Pentapetalae</taxon>
        <taxon>rosids</taxon>
        <taxon>fabids</taxon>
        <taxon>Cucurbitales</taxon>
        <taxon>Cucurbitaceae</taxon>
        <taxon>Benincaseae</taxon>
        <taxon>Cucumis</taxon>
    </lineage>
</organism>
<evidence type="ECO:0000256" key="3">
    <source>
        <dbReference type="ARBA" id="ARBA00022679"/>
    </source>
</evidence>
<dbReference type="PANTHER" id="PTHR12315:SF0">
    <property type="entry name" value="7SK SNRNA METHYLPHOSPHATE CAPPING ENZYME"/>
    <property type="match status" value="1"/>
</dbReference>
<feature type="domain" description="Bin3-type SAM" evidence="8">
    <location>
        <begin position="44"/>
        <end position="295"/>
    </location>
</feature>
<reference evidence="9" key="1">
    <citation type="submission" date="2023-03" db="UniProtKB">
        <authorList>
            <consortium name="EnsemblPlants"/>
        </authorList>
    </citation>
    <scope>IDENTIFICATION</scope>
</reference>
<dbReference type="InterPro" id="IPR039772">
    <property type="entry name" value="Bin3-like"/>
</dbReference>
<dbReference type="InterPro" id="IPR024160">
    <property type="entry name" value="BIN3_SAM-bd_dom"/>
</dbReference>
<dbReference type="GO" id="GO:0008171">
    <property type="term" value="F:O-methyltransferase activity"/>
    <property type="evidence" value="ECO:0007669"/>
    <property type="project" value="UniProtKB-UniRule"/>
</dbReference>
<proteinExistence type="inferred from homology"/>
<protein>
    <recommendedName>
        <fullName evidence="6">RNA methyltransferase</fullName>
        <ecNumber evidence="6">2.1.1.-</ecNumber>
    </recommendedName>
</protein>
<dbReference type="EC" id="2.1.1.-" evidence="6"/>
<dbReference type="GO" id="GO:0032259">
    <property type="term" value="P:methylation"/>
    <property type="evidence" value="ECO:0007669"/>
    <property type="project" value="UniProtKB-KW"/>
</dbReference>
<dbReference type="GO" id="GO:0040031">
    <property type="term" value="P:snRNA modification"/>
    <property type="evidence" value="ECO:0007669"/>
    <property type="project" value="TreeGrafter"/>
</dbReference>
<dbReference type="InterPro" id="IPR029063">
    <property type="entry name" value="SAM-dependent_MTases_sf"/>
</dbReference>
<evidence type="ECO:0000256" key="7">
    <source>
        <dbReference type="SAM" id="MobiDB-lite"/>
    </source>
</evidence>
<dbReference type="Pfam" id="PF06859">
    <property type="entry name" value="Bin3"/>
    <property type="match status" value="1"/>
</dbReference>
<keyword evidence="3 6" id="KW-0808">Transferase</keyword>
<accession>A0A9I9DW14</accession>
<dbReference type="SUPFAM" id="SSF53335">
    <property type="entry name" value="S-adenosyl-L-methionine-dependent methyltransferases"/>
    <property type="match status" value="1"/>
</dbReference>
<dbReference type="CDD" id="cd02440">
    <property type="entry name" value="AdoMet_MTases"/>
    <property type="match status" value="1"/>
</dbReference>
<dbReference type="PANTHER" id="PTHR12315">
    <property type="entry name" value="BICOID-INTERACTING PROTEIN RELATED"/>
    <property type="match status" value="1"/>
</dbReference>
<sequence length="316" mass="36913">MAEDQDQTEAERKQNPKKHRKHAFPYGNYRNYYGYRVGQKLVEDPRLKVFKKEWFEGKDCLDIGCNNGIVTIQIARKFNCRSILGVDIDSDRVDDAYWNLRKEIRLSDGNPDNGLKHCASKASRIDLEASTSISSSKEHDLHAAVSFKRQNFIFSHHPPDKHYDTILCLSVAKWIHLNWGDDGLIRLFSKIWKLLNLGGILVLEPQPWKSYETNYSVSEFLLSHCLRCQLMFRMQTTKMNFRTIKILPEEFQEILLDKSNMWGREDSNATFELLNHTFVAPYWIRGMGVFERRRVQFCNSWIGVFDGFLLKASSGF</sequence>
<feature type="region of interest" description="Disordered" evidence="7">
    <location>
        <begin position="1"/>
        <end position="23"/>
    </location>
</feature>
<keyword evidence="4 5" id="KW-0949">S-adenosyl-L-methionine</keyword>
<dbReference type="Gramene" id="MELO3C024707.2.1">
    <property type="protein sequence ID" value="MELO3C024707.2.1"/>
    <property type="gene ID" value="MELO3C024707.2"/>
</dbReference>
<evidence type="ECO:0000256" key="1">
    <source>
        <dbReference type="ARBA" id="ARBA00008361"/>
    </source>
</evidence>
<evidence type="ECO:0000256" key="4">
    <source>
        <dbReference type="ARBA" id="ARBA00022691"/>
    </source>
</evidence>